<dbReference type="Proteomes" id="UP000177169">
    <property type="component" value="Unassembled WGS sequence"/>
</dbReference>
<dbReference type="EMBL" id="MGGR01000015">
    <property type="protein sequence ID" value="OGM33704.1"/>
    <property type="molecule type" value="Genomic_DNA"/>
</dbReference>
<gene>
    <name evidence="2" type="ORF">A3D01_05995</name>
</gene>
<evidence type="ECO:0000313" key="2">
    <source>
        <dbReference type="EMBL" id="OGM33704.1"/>
    </source>
</evidence>
<dbReference type="InterPro" id="IPR043998">
    <property type="entry name" value="Put_Metallopep"/>
</dbReference>
<accession>A0A1F7Z2L4</accession>
<dbReference type="STRING" id="1802505.A3D01_05995"/>
<protein>
    <recommendedName>
        <fullName evidence="1">Putative phage metallopeptidase domain-containing protein</fullName>
    </recommendedName>
</protein>
<reference evidence="2 3" key="1">
    <citation type="journal article" date="2016" name="Nat. Commun.">
        <title>Thousands of microbial genomes shed light on interconnected biogeochemical processes in an aquifer system.</title>
        <authorList>
            <person name="Anantharaman K."/>
            <person name="Brown C.T."/>
            <person name="Hug L.A."/>
            <person name="Sharon I."/>
            <person name="Castelle C.J."/>
            <person name="Probst A.J."/>
            <person name="Thomas B.C."/>
            <person name="Singh A."/>
            <person name="Wilkins M.J."/>
            <person name="Karaoz U."/>
            <person name="Brodie E.L."/>
            <person name="Williams K.H."/>
            <person name="Hubbard S.S."/>
            <person name="Banfield J.F."/>
        </authorList>
    </citation>
    <scope>NUCLEOTIDE SEQUENCE [LARGE SCALE GENOMIC DNA]</scope>
</reference>
<organism evidence="2 3">
    <name type="scientific">Candidatus Woesebacteria bacterium RIFCSPHIGHO2_02_FULL_39_13</name>
    <dbReference type="NCBI Taxonomy" id="1802505"/>
    <lineage>
        <taxon>Bacteria</taxon>
        <taxon>Candidatus Woeseibacteriota</taxon>
    </lineage>
</organism>
<evidence type="ECO:0000313" key="3">
    <source>
        <dbReference type="Proteomes" id="UP000177169"/>
    </source>
</evidence>
<evidence type="ECO:0000259" key="1">
    <source>
        <dbReference type="Pfam" id="PF18894"/>
    </source>
</evidence>
<feature type="domain" description="Putative phage metallopeptidase" evidence="1">
    <location>
        <begin position="12"/>
        <end position="94"/>
    </location>
</feature>
<dbReference type="Pfam" id="PF18894">
    <property type="entry name" value="PhageMetallopep"/>
    <property type="match status" value="1"/>
</dbReference>
<proteinExistence type="predicted"/>
<sequence length="120" mass="14353">MKKRVLHLKTVLDLPWLRTSKIYCVRSNYSTSRAYARIWGLSKVWQLALEVEPAYIIEVLSEKFDNLDTEEKDRVLLHEISHIPRNFSGSLLPHIRRRGKRNFHDRVEELFSMYLKNRKG</sequence>
<dbReference type="AlphaFoldDB" id="A0A1F7Z2L4"/>
<comment type="caution">
    <text evidence="2">The sequence shown here is derived from an EMBL/GenBank/DDBJ whole genome shotgun (WGS) entry which is preliminary data.</text>
</comment>
<name>A0A1F7Z2L4_9BACT</name>